<proteinExistence type="predicted"/>
<dbReference type="RefSeq" id="WP_101810444.1">
    <property type="nucleotide sequence ID" value="NZ_PKJO01000008.1"/>
</dbReference>
<dbReference type="EMBL" id="PKJO01000008">
    <property type="protein sequence ID" value="PLA40034.1"/>
    <property type="molecule type" value="Genomic_DNA"/>
</dbReference>
<dbReference type="Proteomes" id="UP000234767">
    <property type="component" value="Unassembled WGS sequence"/>
</dbReference>
<dbReference type="InterPro" id="IPR031709">
    <property type="entry name" value="PutAbiC"/>
</dbReference>
<organism evidence="3 4">
    <name type="scientific">Neisseria sicca</name>
    <dbReference type="NCBI Taxonomy" id="490"/>
    <lineage>
        <taxon>Bacteria</taxon>
        <taxon>Pseudomonadati</taxon>
        <taxon>Pseudomonadota</taxon>
        <taxon>Betaproteobacteria</taxon>
        <taxon>Neisseriales</taxon>
        <taxon>Neisseriaceae</taxon>
        <taxon>Neisseria</taxon>
    </lineage>
</organism>
<accession>A0A2I1XBL8</accession>
<evidence type="ECO:0000256" key="1">
    <source>
        <dbReference type="SAM" id="Coils"/>
    </source>
</evidence>
<keyword evidence="2" id="KW-0472">Membrane</keyword>
<gene>
    <name evidence="3" type="ORF">CYK00_07505</name>
</gene>
<evidence type="ECO:0000313" key="4">
    <source>
        <dbReference type="Proteomes" id="UP000234767"/>
    </source>
</evidence>
<name>A0A2I1XBL8_NEISI</name>
<dbReference type="AlphaFoldDB" id="A0A2I1XBL8"/>
<feature type="transmembrane region" description="Helical" evidence="2">
    <location>
        <begin position="59"/>
        <end position="86"/>
    </location>
</feature>
<comment type="caution">
    <text evidence="3">The sequence shown here is derived from an EMBL/GenBank/DDBJ whole genome shotgun (WGS) entry which is preliminary data.</text>
</comment>
<sequence length="402" mass="47148">MGNVNNKRNWSFCMRWLLAILGILGVIAILTIPTFYYYLKFHNSFMLRNFLAKLSDDPAIWGTFGDYLGGTLNPIISFLAFIGLLYTIRQQAQEMKATRDELERTAEQQSRQSEIFNLQQFESTFFSLLEQYNKIVETLVKNVDEINKYNRTHNSIDSFINEIYEKYSEIYQSNVCNNQIKINFYIANNIQQNLELKRYFIVLFQILKLISLNLSNDTYGNTNNKISIEDYLSDDEKSREKIGNLYINPQEKIYSNILRSFIPNEILKLIALNCLSINSKTFNNFQGLLNRYNFLEHLQLGMEDTILPVKHHDDFIWLYLTTIGIDNITPSFGNNKLPTKMVELFNESKSRFISILNDQSNKLKRRIETLKGQPNMNTNKKVRDIESELEKTIKILETLQNM</sequence>
<feature type="transmembrane region" description="Helical" evidence="2">
    <location>
        <begin position="16"/>
        <end position="39"/>
    </location>
</feature>
<evidence type="ECO:0000256" key="2">
    <source>
        <dbReference type="SAM" id="Phobius"/>
    </source>
</evidence>
<feature type="coiled-coil region" evidence="1">
    <location>
        <begin position="85"/>
        <end position="119"/>
    </location>
</feature>
<dbReference type="Pfam" id="PF16872">
    <property type="entry name" value="putAbiC"/>
    <property type="match status" value="1"/>
</dbReference>
<keyword evidence="1" id="KW-0175">Coiled coil</keyword>
<feature type="coiled-coil region" evidence="1">
    <location>
        <begin position="353"/>
        <end position="402"/>
    </location>
</feature>
<protein>
    <recommendedName>
        <fullName evidence="5">Phage abortive infection protein</fullName>
    </recommendedName>
</protein>
<reference evidence="3 4" key="1">
    <citation type="submission" date="2017-12" db="EMBL/GenBank/DDBJ databases">
        <title>Phylogenetic diversity of female urinary microbiome.</title>
        <authorList>
            <person name="Thomas-White K."/>
            <person name="Wolfe A.J."/>
        </authorList>
    </citation>
    <scope>NUCLEOTIDE SEQUENCE [LARGE SCALE GENOMIC DNA]</scope>
    <source>
        <strain evidence="3 4">UMB0321</strain>
    </source>
</reference>
<keyword evidence="2" id="KW-0812">Transmembrane</keyword>
<evidence type="ECO:0000313" key="3">
    <source>
        <dbReference type="EMBL" id="PLA40034.1"/>
    </source>
</evidence>
<keyword evidence="2" id="KW-1133">Transmembrane helix</keyword>
<evidence type="ECO:0008006" key="5">
    <source>
        <dbReference type="Google" id="ProtNLM"/>
    </source>
</evidence>